<proteinExistence type="predicted"/>
<feature type="transmembrane region" description="Helical" evidence="1">
    <location>
        <begin position="69"/>
        <end position="88"/>
    </location>
</feature>
<dbReference type="EMBL" id="CYXO01000003">
    <property type="protein sequence ID" value="CUM81657.1"/>
    <property type="molecule type" value="Genomic_DNA"/>
</dbReference>
<dbReference type="AlphaFoldDB" id="A0A173RVA9"/>
<reference evidence="2 3" key="1">
    <citation type="submission" date="2015-09" db="EMBL/GenBank/DDBJ databases">
        <authorList>
            <consortium name="Pathogen Informatics"/>
        </authorList>
    </citation>
    <scope>NUCLEOTIDE SEQUENCE [LARGE SCALE GENOMIC DNA]</scope>
    <source>
        <strain evidence="2 3">2789STDY5834961</strain>
    </source>
</reference>
<feature type="transmembrane region" description="Helical" evidence="1">
    <location>
        <begin position="6"/>
        <end position="22"/>
    </location>
</feature>
<accession>A0A173RVA9</accession>
<dbReference type="Pfam" id="PF10066">
    <property type="entry name" value="DUF2304"/>
    <property type="match status" value="1"/>
</dbReference>
<evidence type="ECO:0000313" key="3">
    <source>
        <dbReference type="Proteomes" id="UP000095597"/>
    </source>
</evidence>
<evidence type="ECO:0000313" key="2">
    <source>
        <dbReference type="EMBL" id="CUM81657.1"/>
    </source>
</evidence>
<protein>
    <submittedName>
        <fullName evidence="2">Uncharacterized conserved protein</fullName>
    </submittedName>
</protein>
<dbReference type="InterPro" id="IPR019277">
    <property type="entry name" value="DUF2304"/>
</dbReference>
<sequence length="128" mass="14742">MTVTLRIFLIIASLLTVIWILRKIRKMKVKMEDAIFWLIFSALIIILAIFPEISYWLSKILGIESPANLVFLFVICLLLEKIFTLSIITSQLEEKVSILSAEVALRSQDEEKKLGKFEKKLDGENVNE</sequence>
<name>A0A173RVA9_9FIRM</name>
<keyword evidence="1" id="KW-1133">Transmembrane helix</keyword>
<feature type="transmembrane region" description="Helical" evidence="1">
    <location>
        <begin position="34"/>
        <end position="57"/>
    </location>
</feature>
<keyword evidence="1" id="KW-0472">Membrane</keyword>
<dbReference type="Proteomes" id="UP000095597">
    <property type="component" value="Unassembled WGS sequence"/>
</dbReference>
<evidence type="ECO:0000256" key="1">
    <source>
        <dbReference type="SAM" id="Phobius"/>
    </source>
</evidence>
<gene>
    <name evidence="2" type="ORF">ERS852573_00664</name>
</gene>
<keyword evidence="1" id="KW-0812">Transmembrane</keyword>
<organism evidence="2 3">
    <name type="scientific">Dorea longicatena</name>
    <dbReference type="NCBI Taxonomy" id="88431"/>
    <lineage>
        <taxon>Bacteria</taxon>
        <taxon>Bacillati</taxon>
        <taxon>Bacillota</taxon>
        <taxon>Clostridia</taxon>
        <taxon>Lachnospirales</taxon>
        <taxon>Lachnospiraceae</taxon>
        <taxon>Dorea</taxon>
    </lineage>
</organism>